<dbReference type="SUPFAM" id="SSF48371">
    <property type="entry name" value="ARM repeat"/>
    <property type="match status" value="1"/>
</dbReference>
<proteinExistence type="predicted"/>
<dbReference type="AlphaFoldDB" id="A0AAD7LTH2"/>
<keyword evidence="2" id="KW-1185">Reference proteome</keyword>
<evidence type="ECO:0000313" key="1">
    <source>
        <dbReference type="EMBL" id="KAJ7964041.1"/>
    </source>
</evidence>
<gene>
    <name evidence="1" type="ORF">O6P43_013911</name>
</gene>
<dbReference type="KEGG" id="qsa:O6P43_013911"/>
<dbReference type="EMBL" id="JARAOO010000006">
    <property type="protein sequence ID" value="KAJ7964041.1"/>
    <property type="molecule type" value="Genomic_DNA"/>
</dbReference>
<evidence type="ECO:0000313" key="2">
    <source>
        <dbReference type="Proteomes" id="UP001163823"/>
    </source>
</evidence>
<sequence length="433" mass="49167">MSESSSTLRDILLQLSEQITESLRCTAHTQPEGHNISVKAILDPLLPTKTSLNNLNIHASIKDFALACSLLSSASFKSLTNDYSGLLSCIPNHLSGLASSSLFQFSKSYLTAFGDRNSNKISELGLDWALVTEEKRLMVELMPEVLPLLKEKIKESSIDKSDESDEFSAASARAPVGFAIVAAYQFRWFVTQVDYPHLGKLCCLLIPCALTALDHWSPEVKGQGMFSFTHLAKNVNTAELCWYEDVILDACCQNIASSDEIWRNVVEMAVALVTCTQKSNPRSTWSEKMLIEMLSHLERQPKNKERRIAWLEFVEPLFNGVGLVLLAHFRRVFPLFFKWIHADDDETVQLVLRRIYTVLRLTWIRNTPYIERLLDELAVLYKEAALRRAREEIRTKIREILILLQQSKGLQFSTAWNKHRDDPNLITLGPPLT</sequence>
<protein>
    <submittedName>
        <fullName evidence="1">ARM repeat superfamily protein</fullName>
    </submittedName>
</protein>
<organism evidence="1 2">
    <name type="scientific">Quillaja saponaria</name>
    <name type="common">Soap bark tree</name>
    <dbReference type="NCBI Taxonomy" id="32244"/>
    <lineage>
        <taxon>Eukaryota</taxon>
        <taxon>Viridiplantae</taxon>
        <taxon>Streptophyta</taxon>
        <taxon>Embryophyta</taxon>
        <taxon>Tracheophyta</taxon>
        <taxon>Spermatophyta</taxon>
        <taxon>Magnoliopsida</taxon>
        <taxon>eudicotyledons</taxon>
        <taxon>Gunneridae</taxon>
        <taxon>Pentapetalae</taxon>
        <taxon>rosids</taxon>
        <taxon>fabids</taxon>
        <taxon>Fabales</taxon>
        <taxon>Quillajaceae</taxon>
        <taxon>Quillaja</taxon>
    </lineage>
</organism>
<dbReference type="InterPro" id="IPR016024">
    <property type="entry name" value="ARM-type_fold"/>
</dbReference>
<dbReference type="Proteomes" id="UP001163823">
    <property type="component" value="Chromosome 6"/>
</dbReference>
<dbReference type="PANTHER" id="PTHR14873">
    <property type="entry name" value="OS06G0694100 PROTEIN"/>
    <property type="match status" value="1"/>
</dbReference>
<name>A0AAD7LTH2_QUISA</name>
<accession>A0AAD7LTH2</accession>
<comment type="caution">
    <text evidence="1">The sequence shown here is derived from an EMBL/GenBank/DDBJ whole genome shotgun (WGS) entry which is preliminary data.</text>
</comment>
<reference evidence="1" key="1">
    <citation type="journal article" date="2023" name="Science">
        <title>Elucidation of the pathway for biosynthesis of saponin adjuvants from the soapbark tree.</title>
        <authorList>
            <person name="Reed J."/>
            <person name="Orme A."/>
            <person name="El-Demerdash A."/>
            <person name="Owen C."/>
            <person name="Martin L.B.B."/>
            <person name="Misra R.C."/>
            <person name="Kikuchi S."/>
            <person name="Rejzek M."/>
            <person name="Martin A.C."/>
            <person name="Harkess A."/>
            <person name="Leebens-Mack J."/>
            <person name="Louveau T."/>
            <person name="Stephenson M.J."/>
            <person name="Osbourn A."/>
        </authorList>
    </citation>
    <scope>NUCLEOTIDE SEQUENCE</scope>
    <source>
        <strain evidence="1">S10</strain>
    </source>
</reference>
<dbReference type="PANTHER" id="PTHR14873:SF1">
    <property type="entry name" value="OS06G0694100 PROTEIN"/>
    <property type="match status" value="1"/>
</dbReference>